<dbReference type="Pfam" id="PF13855">
    <property type="entry name" value="LRR_8"/>
    <property type="match status" value="1"/>
</dbReference>
<dbReference type="Gene3D" id="3.80.10.10">
    <property type="entry name" value="Ribonuclease Inhibitor"/>
    <property type="match status" value="1"/>
</dbReference>
<dbReference type="OMA" id="KIHASNT"/>
<dbReference type="AlphaFoldDB" id="K4DC43"/>
<dbReference type="STRING" id="4081.K4DC43"/>
<accession>K4DC43</accession>
<dbReference type="InterPro" id="IPR053038">
    <property type="entry name" value="RLP_Defense"/>
</dbReference>
<dbReference type="FunFam" id="3.80.10.10:FF:000299">
    <property type="entry name" value="Piriformospora indica-insensitive protein 2"/>
    <property type="match status" value="1"/>
</dbReference>
<dbReference type="Gramene" id="Solyc12g009550.1.1">
    <property type="protein sequence ID" value="Solyc12g009550.1.1"/>
    <property type="gene ID" value="Solyc12g009550.1"/>
</dbReference>
<dbReference type="EnsemblPlants" id="Solyc12g009550.1.1">
    <property type="protein sequence ID" value="Solyc12g009550.1.1"/>
    <property type="gene ID" value="Solyc12g009550.1"/>
</dbReference>
<reference evidence="7" key="2">
    <citation type="submission" date="2015-06" db="UniProtKB">
        <authorList>
            <consortium name="EnsemblPlants"/>
        </authorList>
    </citation>
    <scope>IDENTIFICATION</scope>
    <source>
        <strain evidence="7">cv. Heinz 1706</strain>
    </source>
</reference>
<dbReference type="Proteomes" id="UP000004994">
    <property type="component" value="Chromosome 12"/>
</dbReference>
<dbReference type="InterPro" id="IPR032675">
    <property type="entry name" value="LRR_dom_sf"/>
</dbReference>
<dbReference type="InterPro" id="IPR001611">
    <property type="entry name" value="Leu-rich_rpt"/>
</dbReference>
<keyword evidence="2" id="KW-1003">Cell membrane</keyword>
<dbReference type="eggNOG" id="KOG0619">
    <property type="taxonomic scope" value="Eukaryota"/>
</dbReference>
<proteinExistence type="predicted"/>
<protein>
    <recommendedName>
        <fullName evidence="9">Leucine-rich repeat-containing N-terminal plant-type domain-containing protein</fullName>
    </recommendedName>
</protein>
<dbReference type="PRINTS" id="PR00019">
    <property type="entry name" value="LEURICHRPT"/>
</dbReference>
<dbReference type="PaxDb" id="4081-Solyc12g009550.1.1"/>
<name>K4DC43_SOLLC</name>
<keyword evidence="4" id="KW-0732">Signal</keyword>
<organism evidence="7">
    <name type="scientific">Solanum lycopersicum</name>
    <name type="common">Tomato</name>
    <name type="synonym">Lycopersicon esculentum</name>
    <dbReference type="NCBI Taxonomy" id="4081"/>
    <lineage>
        <taxon>Eukaryota</taxon>
        <taxon>Viridiplantae</taxon>
        <taxon>Streptophyta</taxon>
        <taxon>Embryophyta</taxon>
        <taxon>Tracheophyta</taxon>
        <taxon>Spermatophyta</taxon>
        <taxon>Magnoliopsida</taxon>
        <taxon>eudicotyledons</taxon>
        <taxon>Gunneridae</taxon>
        <taxon>Pentapetalae</taxon>
        <taxon>asterids</taxon>
        <taxon>lamiids</taxon>
        <taxon>Solanales</taxon>
        <taxon>Solanaceae</taxon>
        <taxon>Solanoideae</taxon>
        <taxon>Solaneae</taxon>
        <taxon>Solanum</taxon>
        <taxon>Solanum subgen. Lycopersicon</taxon>
    </lineage>
</organism>
<dbReference type="SUPFAM" id="SSF52058">
    <property type="entry name" value="L domain-like"/>
    <property type="match status" value="1"/>
</dbReference>
<keyword evidence="8" id="KW-1185">Reference proteome</keyword>
<keyword evidence="5" id="KW-0677">Repeat</keyword>
<dbReference type="PANTHER" id="PTHR48064:SF6">
    <property type="entry name" value="RECEPTOR-LIKE PROTEIN KINASE 2"/>
    <property type="match status" value="1"/>
</dbReference>
<dbReference type="InParanoid" id="K4DC43"/>
<evidence type="ECO:0000256" key="4">
    <source>
        <dbReference type="ARBA" id="ARBA00022729"/>
    </source>
</evidence>
<keyword evidence="6" id="KW-0472">Membrane</keyword>
<evidence type="ECO:0000313" key="7">
    <source>
        <dbReference type="EnsemblPlants" id="Solyc12g009550.1.1"/>
    </source>
</evidence>
<dbReference type="HOGENOM" id="CLU_000288_18_22_1"/>
<dbReference type="GO" id="GO:0005886">
    <property type="term" value="C:plasma membrane"/>
    <property type="evidence" value="ECO:0007669"/>
    <property type="project" value="UniProtKB-SubCell"/>
</dbReference>
<evidence type="ECO:0000256" key="2">
    <source>
        <dbReference type="ARBA" id="ARBA00022475"/>
    </source>
</evidence>
<evidence type="ECO:0000256" key="1">
    <source>
        <dbReference type="ARBA" id="ARBA00004236"/>
    </source>
</evidence>
<sequence length="219" mass="23852">MELLSLVLVNISSPIPVNLSTSLRYVDLSATYMRGVLPESLFLVPNSLENLRLSDNHLLKGVLPKIHASNTALLELDISNTGISGCQLSGSIPDSIGNLTQITELDLSYNHFTDYIPSTISKFKHLTRLDLSSNSFSGEIPDVFSNLPQLRNLYLNDNSFIGSFPSSVLNLTQLDTLDLSSNSLSGPLPGNTSMLPKLTELVLSYNSLNGTVRPAIYLI</sequence>
<evidence type="ECO:0000256" key="6">
    <source>
        <dbReference type="ARBA" id="ARBA00023136"/>
    </source>
</evidence>
<comment type="subcellular location">
    <subcellularLocation>
        <location evidence="1">Cell membrane</location>
    </subcellularLocation>
</comment>
<evidence type="ECO:0008006" key="9">
    <source>
        <dbReference type="Google" id="ProtNLM"/>
    </source>
</evidence>
<dbReference type="Pfam" id="PF00560">
    <property type="entry name" value="LRR_1"/>
    <property type="match status" value="2"/>
</dbReference>
<dbReference type="PANTHER" id="PTHR48064">
    <property type="entry name" value="OS01G0750400 PROTEIN"/>
    <property type="match status" value="1"/>
</dbReference>
<evidence type="ECO:0000313" key="8">
    <source>
        <dbReference type="Proteomes" id="UP000004994"/>
    </source>
</evidence>
<evidence type="ECO:0000256" key="5">
    <source>
        <dbReference type="ARBA" id="ARBA00022737"/>
    </source>
</evidence>
<keyword evidence="3" id="KW-0433">Leucine-rich repeat</keyword>
<dbReference type="PhylomeDB" id="K4DC43"/>
<reference evidence="7" key="1">
    <citation type="journal article" date="2012" name="Nature">
        <title>The tomato genome sequence provides insights into fleshy fruit evolution.</title>
        <authorList>
            <consortium name="Tomato Genome Consortium"/>
        </authorList>
    </citation>
    <scope>NUCLEOTIDE SEQUENCE [LARGE SCALE GENOMIC DNA]</scope>
    <source>
        <strain evidence="7">cv. Heinz 1706</strain>
    </source>
</reference>
<evidence type="ECO:0000256" key="3">
    <source>
        <dbReference type="ARBA" id="ARBA00022614"/>
    </source>
</evidence>